<sequence>MSTSPVQLEPRDIVKPDDLSTWERVAWTKGVTPWDFGDVQPSLREALESSGLDLPRSGRALVPGCGAGYDLTYISATLGLETLGLEVAQTAITRAIEVIRKAKEQHPDIRSSIEIADFFKFDPPKERLFDLIYDHTFFVAIPPPMRPAWGEQMTKLVKPGGYLITVVFPLRPYDETGPPHYVEPEHYVPLLSANFTKVLDKVPEVSSPSHVGKERLVVWKRV</sequence>
<evidence type="ECO:0000313" key="5">
    <source>
        <dbReference type="EMBL" id="KJA26871.1"/>
    </source>
</evidence>
<dbReference type="Proteomes" id="UP000054270">
    <property type="component" value="Unassembled WGS sequence"/>
</dbReference>
<keyword evidence="4" id="KW-0949">S-adenosyl-L-methionine</keyword>
<dbReference type="GO" id="GO:0032259">
    <property type="term" value="P:methylation"/>
    <property type="evidence" value="ECO:0007669"/>
    <property type="project" value="UniProtKB-KW"/>
</dbReference>
<dbReference type="GO" id="GO:0008757">
    <property type="term" value="F:S-adenosylmethionine-dependent methyltransferase activity"/>
    <property type="evidence" value="ECO:0007669"/>
    <property type="project" value="InterPro"/>
</dbReference>
<dbReference type="PANTHER" id="PTHR32183">
    <property type="match status" value="1"/>
</dbReference>
<dbReference type="OMA" id="RDFISVW"/>
<evidence type="ECO:0000256" key="3">
    <source>
        <dbReference type="ARBA" id="ARBA00022679"/>
    </source>
</evidence>
<dbReference type="CDD" id="cd02440">
    <property type="entry name" value="AdoMet_MTases"/>
    <property type="match status" value="1"/>
</dbReference>
<dbReference type="InterPro" id="IPR008854">
    <property type="entry name" value="TPMT"/>
</dbReference>
<evidence type="ECO:0000256" key="2">
    <source>
        <dbReference type="ARBA" id="ARBA00022603"/>
    </source>
</evidence>
<dbReference type="PROSITE" id="PS51585">
    <property type="entry name" value="SAM_MT_TPMT"/>
    <property type="match status" value="1"/>
</dbReference>
<keyword evidence="1" id="KW-0597">Phosphoprotein</keyword>
<dbReference type="AlphaFoldDB" id="A0A0D2PE66"/>
<dbReference type="OrthoDB" id="276151at2759"/>
<proteinExistence type="predicted"/>
<reference evidence="6" key="1">
    <citation type="submission" date="2014-04" db="EMBL/GenBank/DDBJ databases">
        <title>Evolutionary Origins and Diversification of the Mycorrhizal Mutualists.</title>
        <authorList>
            <consortium name="DOE Joint Genome Institute"/>
            <consortium name="Mycorrhizal Genomics Consortium"/>
            <person name="Kohler A."/>
            <person name="Kuo A."/>
            <person name="Nagy L.G."/>
            <person name="Floudas D."/>
            <person name="Copeland A."/>
            <person name="Barry K.W."/>
            <person name="Cichocki N."/>
            <person name="Veneault-Fourrey C."/>
            <person name="LaButti K."/>
            <person name="Lindquist E.A."/>
            <person name="Lipzen A."/>
            <person name="Lundell T."/>
            <person name="Morin E."/>
            <person name="Murat C."/>
            <person name="Riley R."/>
            <person name="Ohm R."/>
            <person name="Sun H."/>
            <person name="Tunlid A."/>
            <person name="Henrissat B."/>
            <person name="Grigoriev I.V."/>
            <person name="Hibbett D.S."/>
            <person name="Martin F."/>
        </authorList>
    </citation>
    <scope>NUCLEOTIDE SEQUENCE [LARGE SCALE GENOMIC DNA]</scope>
    <source>
        <strain evidence="6">FD-334 SS-4</strain>
    </source>
</reference>
<dbReference type="Pfam" id="PF05724">
    <property type="entry name" value="TPMT"/>
    <property type="match status" value="1"/>
</dbReference>
<evidence type="ECO:0000313" key="6">
    <source>
        <dbReference type="Proteomes" id="UP000054270"/>
    </source>
</evidence>
<evidence type="ECO:0000256" key="4">
    <source>
        <dbReference type="ARBA" id="ARBA00022691"/>
    </source>
</evidence>
<protein>
    <recommendedName>
        <fullName evidence="7">Methyltransferase domain-containing protein</fullName>
    </recommendedName>
</protein>
<keyword evidence="3" id="KW-0808">Transferase</keyword>
<dbReference type="SUPFAM" id="SSF53335">
    <property type="entry name" value="S-adenosyl-L-methionine-dependent methyltransferases"/>
    <property type="match status" value="1"/>
</dbReference>
<name>A0A0D2PE66_HYPSF</name>
<gene>
    <name evidence="5" type="ORF">HYPSUDRAFT_132140</name>
</gene>
<dbReference type="Gene3D" id="3.40.50.150">
    <property type="entry name" value="Vaccinia Virus protein VP39"/>
    <property type="match status" value="1"/>
</dbReference>
<accession>A0A0D2PE66</accession>
<dbReference type="InterPro" id="IPR029063">
    <property type="entry name" value="SAM-dependent_MTases_sf"/>
</dbReference>
<keyword evidence="2" id="KW-0489">Methyltransferase</keyword>
<evidence type="ECO:0000256" key="1">
    <source>
        <dbReference type="ARBA" id="ARBA00022553"/>
    </source>
</evidence>
<dbReference type="STRING" id="945553.A0A0D2PE66"/>
<dbReference type="EMBL" id="KN817526">
    <property type="protein sequence ID" value="KJA26871.1"/>
    <property type="molecule type" value="Genomic_DNA"/>
</dbReference>
<dbReference type="PANTHER" id="PTHR32183:SF11">
    <property type="entry name" value="THIOL METHYLTRANSFERASE 2-RELATED"/>
    <property type="match status" value="1"/>
</dbReference>
<keyword evidence="6" id="KW-1185">Reference proteome</keyword>
<evidence type="ECO:0008006" key="7">
    <source>
        <dbReference type="Google" id="ProtNLM"/>
    </source>
</evidence>
<organism evidence="5 6">
    <name type="scientific">Hypholoma sublateritium (strain FD-334 SS-4)</name>
    <dbReference type="NCBI Taxonomy" id="945553"/>
    <lineage>
        <taxon>Eukaryota</taxon>
        <taxon>Fungi</taxon>
        <taxon>Dikarya</taxon>
        <taxon>Basidiomycota</taxon>
        <taxon>Agaricomycotina</taxon>
        <taxon>Agaricomycetes</taxon>
        <taxon>Agaricomycetidae</taxon>
        <taxon>Agaricales</taxon>
        <taxon>Agaricineae</taxon>
        <taxon>Strophariaceae</taxon>
        <taxon>Hypholoma</taxon>
    </lineage>
</organism>